<dbReference type="Proteomes" id="UP001519460">
    <property type="component" value="Unassembled WGS sequence"/>
</dbReference>
<name>A0ABD0KLN6_9CAEN</name>
<sequence length="251" mass="28068">MTSTVHSTSTVVTSTSKGSVTGGKRGKGGKPSGLTADNNQLPPCRVCGAAASGFHYGVNTCEACKRFFRRSLDRKRVFRKQGLQSCQHPHVCLLSSQAMSCCRDVQTRPSKPDAIHTRSGRKIYRKCASAKWPSCRRHYPKRKCRVLWEGLPEAYCHVVSNLDVPLAEMEEKGRKKLEELNFTLKCSDISTRCLTLSTTTSTPPLVLTVDGRRQHGRFVAKSVEFFVYGFVKFSKGVPGLPHCHYRTRRPF</sequence>
<keyword evidence="3" id="KW-0862">Zinc</keyword>
<evidence type="ECO:0000256" key="8">
    <source>
        <dbReference type="ARBA" id="ARBA00023242"/>
    </source>
</evidence>
<dbReference type="PANTHER" id="PTHR24082">
    <property type="entry name" value="NUCLEAR HORMONE RECEPTOR"/>
    <property type="match status" value="1"/>
</dbReference>
<dbReference type="GO" id="GO:0008270">
    <property type="term" value="F:zinc ion binding"/>
    <property type="evidence" value="ECO:0007669"/>
    <property type="project" value="UniProtKB-KW"/>
</dbReference>
<dbReference type="Gene3D" id="3.30.50.10">
    <property type="entry name" value="Erythroid Transcription Factor GATA-1, subunit A"/>
    <property type="match status" value="1"/>
</dbReference>
<dbReference type="InterPro" id="IPR013088">
    <property type="entry name" value="Znf_NHR/GATA"/>
</dbReference>
<reference evidence="11 12" key="1">
    <citation type="journal article" date="2023" name="Sci. Data">
        <title>Genome assembly of the Korean intertidal mud-creeper Batillaria attramentaria.</title>
        <authorList>
            <person name="Patra A.K."/>
            <person name="Ho P.T."/>
            <person name="Jun S."/>
            <person name="Lee S.J."/>
            <person name="Kim Y."/>
            <person name="Won Y.J."/>
        </authorList>
    </citation>
    <scope>NUCLEOTIDE SEQUENCE [LARGE SCALE GENOMIC DNA]</scope>
    <source>
        <strain evidence="11">Wonlab-2016</strain>
    </source>
</reference>
<evidence type="ECO:0000259" key="10">
    <source>
        <dbReference type="PROSITE" id="PS51030"/>
    </source>
</evidence>
<evidence type="ECO:0000256" key="3">
    <source>
        <dbReference type="ARBA" id="ARBA00022833"/>
    </source>
</evidence>
<feature type="domain" description="Nuclear receptor" evidence="10">
    <location>
        <begin position="41"/>
        <end position="103"/>
    </location>
</feature>
<evidence type="ECO:0000256" key="4">
    <source>
        <dbReference type="ARBA" id="ARBA00023015"/>
    </source>
</evidence>
<keyword evidence="4" id="KW-0805">Transcription regulation</keyword>
<protein>
    <recommendedName>
        <fullName evidence="10">Nuclear receptor domain-containing protein</fullName>
    </recommendedName>
</protein>
<keyword evidence="8" id="KW-0539">Nucleus</keyword>
<dbReference type="InterPro" id="IPR001628">
    <property type="entry name" value="Znf_hrmn_rcpt"/>
</dbReference>
<comment type="caution">
    <text evidence="11">The sequence shown here is derived from an EMBL/GenBank/DDBJ whole genome shotgun (WGS) entry which is preliminary data.</text>
</comment>
<dbReference type="EMBL" id="JACVVK020000156">
    <property type="protein sequence ID" value="KAK7487981.1"/>
    <property type="molecule type" value="Genomic_DNA"/>
</dbReference>
<accession>A0ABD0KLN6</accession>
<evidence type="ECO:0000256" key="7">
    <source>
        <dbReference type="ARBA" id="ARBA00023170"/>
    </source>
</evidence>
<gene>
    <name evidence="11" type="ORF">BaRGS_00020726</name>
</gene>
<dbReference type="SMART" id="SM00399">
    <property type="entry name" value="ZnF_C4"/>
    <property type="match status" value="1"/>
</dbReference>
<organism evidence="11 12">
    <name type="scientific">Batillaria attramentaria</name>
    <dbReference type="NCBI Taxonomy" id="370345"/>
    <lineage>
        <taxon>Eukaryota</taxon>
        <taxon>Metazoa</taxon>
        <taxon>Spiralia</taxon>
        <taxon>Lophotrochozoa</taxon>
        <taxon>Mollusca</taxon>
        <taxon>Gastropoda</taxon>
        <taxon>Caenogastropoda</taxon>
        <taxon>Sorbeoconcha</taxon>
        <taxon>Cerithioidea</taxon>
        <taxon>Batillariidae</taxon>
        <taxon>Batillaria</taxon>
    </lineage>
</organism>
<evidence type="ECO:0000313" key="12">
    <source>
        <dbReference type="Proteomes" id="UP001519460"/>
    </source>
</evidence>
<dbReference type="Pfam" id="PF00105">
    <property type="entry name" value="zf-C4"/>
    <property type="match status" value="1"/>
</dbReference>
<feature type="region of interest" description="Disordered" evidence="9">
    <location>
        <begin position="1"/>
        <end position="35"/>
    </location>
</feature>
<dbReference type="PROSITE" id="PS51030">
    <property type="entry name" value="NUCLEAR_REC_DBD_2"/>
    <property type="match status" value="1"/>
</dbReference>
<keyword evidence="6" id="KW-0804">Transcription</keyword>
<evidence type="ECO:0000313" key="11">
    <source>
        <dbReference type="EMBL" id="KAK7487981.1"/>
    </source>
</evidence>
<evidence type="ECO:0000256" key="6">
    <source>
        <dbReference type="ARBA" id="ARBA00023163"/>
    </source>
</evidence>
<keyword evidence="12" id="KW-1185">Reference proteome</keyword>
<keyword evidence="7" id="KW-0675">Receptor</keyword>
<dbReference type="AlphaFoldDB" id="A0ABD0KLN6"/>
<keyword evidence="2" id="KW-0863">Zinc-finger</keyword>
<dbReference type="PROSITE" id="PS00031">
    <property type="entry name" value="NUCLEAR_REC_DBD_1"/>
    <property type="match status" value="1"/>
</dbReference>
<evidence type="ECO:0000256" key="2">
    <source>
        <dbReference type="ARBA" id="ARBA00022771"/>
    </source>
</evidence>
<dbReference type="PRINTS" id="PR00047">
    <property type="entry name" value="STROIDFINGER"/>
</dbReference>
<proteinExistence type="predicted"/>
<keyword evidence="5" id="KW-0238">DNA-binding</keyword>
<evidence type="ECO:0000256" key="9">
    <source>
        <dbReference type="SAM" id="MobiDB-lite"/>
    </source>
</evidence>
<dbReference type="SUPFAM" id="SSF57716">
    <property type="entry name" value="Glucocorticoid receptor-like (DNA-binding domain)"/>
    <property type="match status" value="1"/>
</dbReference>
<evidence type="ECO:0000256" key="5">
    <source>
        <dbReference type="ARBA" id="ARBA00023125"/>
    </source>
</evidence>
<dbReference type="InterPro" id="IPR050234">
    <property type="entry name" value="Nuclear_hormone_rcpt_NR1"/>
</dbReference>
<dbReference type="GO" id="GO:0003677">
    <property type="term" value="F:DNA binding"/>
    <property type="evidence" value="ECO:0007669"/>
    <property type="project" value="UniProtKB-KW"/>
</dbReference>
<feature type="compositionally biased region" description="Low complexity" evidence="9">
    <location>
        <begin position="1"/>
        <end position="19"/>
    </location>
</feature>
<dbReference type="PANTHER" id="PTHR24082:SF473">
    <property type="entry name" value="ECDYSONE-INDUCED PROTEIN 75B, ISOFORM B"/>
    <property type="match status" value="1"/>
</dbReference>
<evidence type="ECO:0000256" key="1">
    <source>
        <dbReference type="ARBA" id="ARBA00022723"/>
    </source>
</evidence>
<keyword evidence="1" id="KW-0479">Metal-binding</keyword>